<dbReference type="PANTHER" id="PTHR10383:SF9">
    <property type="entry name" value="SERINE INCORPORATOR, ISOFORM F"/>
    <property type="match status" value="1"/>
</dbReference>
<feature type="transmembrane region" description="Helical" evidence="6">
    <location>
        <begin position="259"/>
        <end position="277"/>
    </location>
</feature>
<evidence type="ECO:0000256" key="4">
    <source>
        <dbReference type="ARBA" id="ARBA00022989"/>
    </source>
</evidence>
<keyword evidence="7" id="KW-0732">Signal</keyword>
<feature type="signal peptide" evidence="7">
    <location>
        <begin position="1"/>
        <end position="22"/>
    </location>
</feature>
<evidence type="ECO:0000256" key="5">
    <source>
        <dbReference type="ARBA" id="ARBA00023136"/>
    </source>
</evidence>
<evidence type="ECO:0000256" key="7">
    <source>
        <dbReference type="SAM" id="SignalP"/>
    </source>
</evidence>
<evidence type="ECO:0000256" key="1">
    <source>
        <dbReference type="ARBA" id="ARBA00004141"/>
    </source>
</evidence>
<sequence length="476" mass="52192">MGGLLSLCSVGSLACCCGSAACSLCCSACPSCRNSTSTRIMYAVMLLLSTIAACIMLSPKIEGLLEKVPQLCESTDACKNAVGYLAVYRLLFALTLFFLAFSMMMIGVKSSKDPRGGIQNGFWALKFLVLIGAMVGAFFIPNGALFGEVWMYFGMIGGFLFILIQLILIIDFAHSWANSWVEKFEETHSKGWYCALLTFTMLHYALAIAGIVLFYIFYTQGESCGLQKFFISFNLILCVILSIISILPKVQECQPSSGLLQSSAVTLYIMYLTWSAMNNSTSKDCKPSLGLTQEGSKFDTQSIVGLVVWFVCVLYSSIRTSSNSQVGKLTMSEKILVKDTGNNSEHASTAGDVEAKVWDNEDDGVAYSWSFFHFMFALATLYVMMTLTNWFQPSDDPKNLIENSASMWIKMVSRLGTVPHSTSWTFALAPQFAPAGTGDFSLAAPPRDPGLTPDSFSRESESCWSSSRNACLRFVL</sequence>
<evidence type="ECO:0000313" key="8">
    <source>
        <dbReference type="EMBL" id="JAB70753.1"/>
    </source>
</evidence>
<feature type="transmembrane region" description="Helical" evidence="6">
    <location>
        <begin position="371"/>
        <end position="391"/>
    </location>
</feature>
<feature type="transmembrane region" description="Helical" evidence="6">
    <location>
        <begin position="87"/>
        <end position="108"/>
    </location>
</feature>
<dbReference type="InterPro" id="IPR005016">
    <property type="entry name" value="TDE1/TMS"/>
</dbReference>
<dbReference type="Pfam" id="PF03348">
    <property type="entry name" value="Serinc"/>
    <property type="match status" value="1"/>
</dbReference>
<evidence type="ECO:0000256" key="6">
    <source>
        <dbReference type="SAM" id="Phobius"/>
    </source>
</evidence>
<protein>
    <submittedName>
        <fullName evidence="8">Putative conserved plasma membrane protein</fullName>
    </submittedName>
</protein>
<feature type="chain" id="PRO_5004734877" evidence="7">
    <location>
        <begin position="23"/>
        <end position="476"/>
    </location>
</feature>
<comment type="similarity">
    <text evidence="2">Belongs to the TDE1 family.</text>
</comment>
<proteinExistence type="evidence at transcript level"/>
<keyword evidence="4 6" id="KW-1133">Transmembrane helix</keyword>
<comment type="subcellular location">
    <subcellularLocation>
        <location evidence="1">Membrane</location>
        <topology evidence="1">Multi-pass membrane protein</topology>
    </subcellularLocation>
</comment>
<dbReference type="EMBL" id="GANP01013715">
    <property type="protein sequence ID" value="JAB70753.1"/>
    <property type="molecule type" value="mRNA"/>
</dbReference>
<feature type="transmembrane region" description="Helical" evidence="6">
    <location>
        <begin position="229"/>
        <end position="247"/>
    </location>
</feature>
<accession>V5HC02</accession>
<dbReference type="AlphaFoldDB" id="V5HC02"/>
<feature type="transmembrane region" description="Helical" evidence="6">
    <location>
        <begin position="120"/>
        <end position="140"/>
    </location>
</feature>
<evidence type="ECO:0000256" key="2">
    <source>
        <dbReference type="ARBA" id="ARBA00006665"/>
    </source>
</evidence>
<keyword evidence="5 6" id="KW-0472">Membrane</keyword>
<dbReference type="PANTHER" id="PTHR10383">
    <property type="entry name" value="SERINE INCORPORATOR"/>
    <property type="match status" value="1"/>
</dbReference>
<reference evidence="8" key="1">
    <citation type="journal article" date="2015" name="Sci. Rep.">
        <title>Tissue- and time-dependent transcription in Ixodes ricinus salivary glands and midguts when blood feeding on the vertebrate host.</title>
        <authorList>
            <person name="Kotsyfakis M."/>
            <person name="Schwarz A."/>
            <person name="Erhart J."/>
            <person name="Ribeiro J.M."/>
        </authorList>
    </citation>
    <scope>NUCLEOTIDE SEQUENCE</scope>
    <source>
        <tissue evidence="8">Salivary gland and midgut</tissue>
    </source>
</reference>
<feature type="transmembrane region" description="Helical" evidence="6">
    <location>
        <begin position="149"/>
        <end position="170"/>
    </location>
</feature>
<keyword evidence="3 6" id="KW-0812">Transmembrane</keyword>
<feature type="transmembrane region" description="Helical" evidence="6">
    <location>
        <begin position="38"/>
        <end position="57"/>
    </location>
</feature>
<feature type="transmembrane region" description="Helical" evidence="6">
    <location>
        <begin position="190"/>
        <end position="217"/>
    </location>
</feature>
<organism evidence="8">
    <name type="scientific">Ixodes ricinus</name>
    <name type="common">Common tick</name>
    <name type="synonym">Acarus ricinus</name>
    <dbReference type="NCBI Taxonomy" id="34613"/>
    <lineage>
        <taxon>Eukaryota</taxon>
        <taxon>Metazoa</taxon>
        <taxon>Ecdysozoa</taxon>
        <taxon>Arthropoda</taxon>
        <taxon>Chelicerata</taxon>
        <taxon>Arachnida</taxon>
        <taxon>Acari</taxon>
        <taxon>Parasitiformes</taxon>
        <taxon>Ixodida</taxon>
        <taxon>Ixodoidea</taxon>
        <taxon>Ixodidae</taxon>
        <taxon>Ixodinae</taxon>
        <taxon>Ixodes</taxon>
    </lineage>
</organism>
<dbReference type="GO" id="GO:0016020">
    <property type="term" value="C:membrane"/>
    <property type="evidence" value="ECO:0007669"/>
    <property type="project" value="UniProtKB-SubCell"/>
</dbReference>
<evidence type="ECO:0000256" key="3">
    <source>
        <dbReference type="ARBA" id="ARBA00022692"/>
    </source>
</evidence>
<name>V5HC02_IXORI</name>